<dbReference type="SUPFAM" id="SSF55718">
    <property type="entry name" value="SCP-like"/>
    <property type="match status" value="1"/>
</dbReference>
<evidence type="ECO:0000259" key="4">
    <source>
        <dbReference type="Pfam" id="PF02036"/>
    </source>
</evidence>
<evidence type="ECO:0000256" key="3">
    <source>
        <dbReference type="ARBA" id="ARBA00023002"/>
    </source>
</evidence>
<dbReference type="PANTHER" id="PTHR42808:SF3">
    <property type="entry name" value="HYDROXYSTEROID DEHYDROGENASE-LIKE PROTEIN 2"/>
    <property type="match status" value="1"/>
</dbReference>
<dbReference type="InterPro" id="IPR036527">
    <property type="entry name" value="SCP2_sterol-bd_dom_sf"/>
</dbReference>
<dbReference type="WBParaSite" id="ECPE_0001342501-mRNA-1">
    <property type="protein sequence ID" value="ECPE_0001342501-mRNA-1"/>
    <property type="gene ID" value="ECPE_0001342501"/>
</dbReference>
<feature type="domain" description="SCP2" evidence="4">
    <location>
        <begin position="45"/>
        <end position="142"/>
    </location>
</feature>
<protein>
    <submittedName>
        <fullName evidence="5">SCP2 domain-containing protein</fullName>
    </submittedName>
</protein>
<name>A0A183B2F1_9TREM</name>
<reference evidence="5" key="1">
    <citation type="submission" date="2016-06" db="UniProtKB">
        <authorList>
            <consortium name="WormBaseParasite"/>
        </authorList>
    </citation>
    <scope>IDENTIFICATION</scope>
</reference>
<sequence>LFSYTFISGSPLAPDFFLEKEPAKVRPKATQPPLNVDEIFKLLESMLSEEHVKSIGASFYFNLSGTRPGAWFVDLTSGKGTVGRATGDRADASKFDCRFTTTSENFERMICGQLSPSKAFLAGDLDLEGDVFLTMKLEQLFKELMKTTGPRR</sequence>
<comment type="similarity">
    <text evidence="1">Belongs to the short-chain dehydrogenases/reductases (SDR) family.</text>
</comment>
<organism evidence="5">
    <name type="scientific">Echinostoma caproni</name>
    <dbReference type="NCBI Taxonomy" id="27848"/>
    <lineage>
        <taxon>Eukaryota</taxon>
        <taxon>Metazoa</taxon>
        <taxon>Spiralia</taxon>
        <taxon>Lophotrochozoa</taxon>
        <taxon>Platyhelminthes</taxon>
        <taxon>Trematoda</taxon>
        <taxon>Digenea</taxon>
        <taxon>Plagiorchiida</taxon>
        <taxon>Echinostomata</taxon>
        <taxon>Echinostomatoidea</taxon>
        <taxon>Echinostomatidae</taxon>
        <taxon>Echinostoma</taxon>
    </lineage>
</organism>
<proteinExistence type="inferred from homology"/>
<dbReference type="Pfam" id="PF02036">
    <property type="entry name" value="SCP2"/>
    <property type="match status" value="1"/>
</dbReference>
<evidence type="ECO:0000313" key="5">
    <source>
        <dbReference type="WBParaSite" id="ECPE_0001342501-mRNA-1"/>
    </source>
</evidence>
<evidence type="ECO:0000256" key="2">
    <source>
        <dbReference type="ARBA" id="ARBA00022857"/>
    </source>
</evidence>
<dbReference type="PANTHER" id="PTHR42808">
    <property type="entry name" value="HYDROXYSTEROID DEHYDROGENASE-LIKE PROTEIN 2"/>
    <property type="match status" value="1"/>
</dbReference>
<dbReference type="AlphaFoldDB" id="A0A183B2F1"/>
<keyword evidence="2" id="KW-0521">NADP</keyword>
<dbReference type="Gene3D" id="3.30.1050.10">
    <property type="entry name" value="SCP2 sterol-binding domain"/>
    <property type="match status" value="1"/>
</dbReference>
<dbReference type="InterPro" id="IPR051935">
    <property type="entry name" value="HSDL2"/>
</dbReference>
<keyword evidence="3" id="KW-0560">Oxidoreductase</keyword>
<dbReference type="InterPro" id="IPR003033">
    <property type="entry name" value="SCP2_sterol-bd_dom"/>
</dbReference>
<accession>A0A183B2F1</accession>
<dbReference type="GO" id="GO:0016491">
    <property type="term" value="F:oxidoreductase activity"/>
    <property type="evidence" value="ECO:0007669"/>
    <property type="project" value="UniProtKB-KW"/>
</dbReference>
<evidence type="ECO:0000256" key="1">
    <source>
        <dbReference type="ARBA" id="ARBA00006484"/>
    </source>
</evidence>